<evidence type="ECO:0000256" key="1">
    <source>
        <dbReference type="SAM" id="Coils"/>
    </source>
</evidence>
<sequence length="328" mass="37596">MCSKPIGILRCEGCQKLFCRSDLNEHRNELSNQLDGLTVEHDAFQHTLNQATADSRTQGLIRRIDAWEKESKLKIRQAADEARRQIEIHAVRNAKEISTRFREMADRLQQARKEDAFDERDLKRWTEQLEQLKENFVSPSSVAVEEEQGTFIAKIQVKDVEVLGKRFDQVLYGFAVVDDGGLAVVCNYYNNHGAQVRGKGEYSGGLHEIQLKIENYADGFLFFGINSKSTAMQNNSCTSMSSYGWAAGANNTVYIHGQGSNNYKGYVSDFRVNDIIELELDCYRRLIRMRNHRSNKQHELPIDLDKCPFPWVLHLNLGSYGDRLRIVL</sequence>
<dbReference type="Proteomes" id="UP000677228">
    <property type="component" value="Unassembled WGS sequence"/>
</dbReference>
<dbReference type="InterPro" id="IPR043136">
    <property type="entry name" value="B30.2/SPRY_sf"/>
</dbReference>
<dbReference type="SUPFAM" id="SSF49899">
    <property type="entry name" value="Concanavalin A-like lectins/glucanases"/>
    <property type="match status" value="1"/>
</dbReference>
<dbReference type="Proteomes" id="UP000682733">
    <property type="component" value="Unassembled WGS sequence"/>
</dbReference>
<protein>
    <submittedName>
        <fullName evidence="3">Uncharacterized protein</fullName>
    </submittedName>
</protein>
<dbReference type="InterPro" id="IPR013320">
    <property type="entry name" value="ConA-like_dom_sf"/>
</dbReference>
<evidence type="ECO:0000313" key="5">
    <source>
        <dbReference type="EMBL" id="CAF4111335.1"/>
    </source>
</evidence>
<keyword evidence="1" id="KW-0175">Coiled coil</keyword>
<feature type="coiled-coil region" evidence="1">
    <location>
        <begin position="94"/>
        <end position="135"/>
    </location>
</feature>
<dbReference type="OrthoDB" id="10045651at2759"/>
<name>A0A815DD57_9BILA</name>
<accession>A0A815DD57</accession>
<dbReference type="Gene3D" id="2.60.120.920">
    <property type="match status" value="1"/>
</dbReference>
<dbReference type="EMBL" id="CAJOBC010035157">
    <property type="protein sequence ID" value="CAF4111335.1"/>
    <property type="molecule type" value="Genomic_DNA"/>
</dbReference>
<keyword evidence="6" id="KW-1185">Reference proteome</keyword>
<evidence type="ECO:0000313" key="3">
    <source>
        <dbReference type="EMBL" id="CAF1296324.1"/>
    </source>
</evidence>
<dbReference type="Proteomes" id="UP000681722">
    <property type="component" value="Unassembled WGS sequence"/>
</dbReference>
<dbReference type="Proteomes" id="UP000663829">
    <property type="component" value="Unassembled WGS sequence"/>
</dbReference>
<dbReference type="EMBL" id="CAJNOQ010012278">
    <property type="protein sequence ID" value="CAF1296324.1"/>
    <property type="molecule type" value="Genomic_DNA"/>
</dbReference>
<gene>
    <name evidence="3" type="ORF">GPM918_LOCUS28292</name>
    <name evidence="2" type="ORF">OVA965_LOCUS27732</name>
    <name evidence="5" type="ORF">SRO942_LOCUS28777</name>
    <name evidence="4" type="ORF">TMI583_LOCUS28481</name>
</gene>
<evidence type="ECO:0000313" key="4">
    <source>
        <dbReference type="EMBL" id="CAF4087925.1"/>
    </source>
</evidence>
<dbReference type="EMBL" id="CAJOBA010040045">
    <property type="protein sequence ID" value="CAF4087925.1"/>
    <property type="molecule type" value="Genomic_DNA"/>
</dbReference>
<proteinExistence type="predicted"/>
<dbReference type="AlphaFoldDB" id="A0A815DD57"/>
<evidence type="ECO:0000313" key="2">
    <source>
        <dbReference type="EMBL" id="CAF1283100.1"/>
    </source>
</evidence>
<comment type="caution">
    <text evidence="3">The sequence shown here is derived from an EMBL/GenBank/DDBJ whole genome shotgun (WGS) entry which is preliminary data.</text>
</comment>
<organism evidence="3 6">
    <name type="scientific">Didymodactylos carnosus</name>
    <dbReference type="NCBI Taxonomy" id="1234261"/>
    <lineage>
        <taxon>Eukaryota</taxon>
        <taxon>Metazoa</taxon>
        <taxon>Spiralia</taxon>
        <taxon>Gnathifera</taxon>
        <taxon>Rotifera</taxon>
        <taxon>Eurotatoria</taxon>
        <taxon>Bdelloidea</taxon>
        <taxon>Philodinida</taxon>
        <taxon>Philodinidae</taxon>
        <taxon>Didymodactylos</taxon>
    </lineage>
</organism>
<dbReference type="EMBL" id="CAJNOK010018478">
    <property type="protein sequence ID" value="CAF1283100.1"/>
    <property type="molecule type" value="Genomic_DNA"/>
</dbReference>
<evidence type="ECO:0000313" key="6">
    <source>
        <dbReference type="Proteomes" id="UP000663829"/>
    </source>
</evidence>
<reference evidence="3" key="1">
    <citation type="submission" date="2021-02" db="EMBL/GenBank/DDBJ databases">
        <authorList>
            <person name="Nowell W R."/>
        </authorList>
    </citation>
    <scope>NUCLEOTIDE SEQUENCE</scope>
</reference>